<dbReference type="Proteomes" id="UP001519309">
    <property type="component" value="Unassembled WGS sequence"/>
</dbReference>
<sequence length="41" mass="3812">MNFTGAPGIGDIATHLSPSAPGADTDGGFSDGTFISGSGAG</sequence>
<protein>
    <submittedName>
        <fullName evidence="2">Uncharacterized protein</fullName>
    </submittedName>
</protein>
<reference evidence="2 3" key="1">
    <citation type="submission" date="2021-03" db="EMBL/GenBank/DDBJ databases">
        <title>Genomic Encyclopedia of Type Strains, Phase IV (KMG-IV): sequencing the most valuable type-strain genomes for metagenomic binning, comparative biology and taxonomic classification.</title>
        <authorList>
            <person name="Goeker M."/>
        </authorList>
    </citation>
    <scope>NUCLEOTIDE SEQUENCE [LARGE SCALE GENOMIC DNA]</scope>
    <source>
        <strain evidence="2 3">DSM 40499</strain>
    </source>
</reference>
<organism evidence="2 3">
    <name type="scientific">Streptomyces griseochromogenes</name>
    <dbReference type="NCBI Taxonomy" id="68214"/>
    <lineage>
        <taxon>Bacteria</taxon>
        <taxon>Bacillati</taxon>
        <taxon>Actinomycetota</taxon>
        <taxon>Actinomycetes</taxon>
        <taxon>Kitasatosporales</taxon>
        <taxon>Streptomycetaceae</taxon>
        <taxon>Streptomyces</taxon>
    </lineage>
</organism>
<comment type="caution">
    <text evidence="2">The sequence shown here is derived from an EMBL/GenBank/DDBJ whole genome shotgun (WGS) entry which is preliminary data.</text>
</comment>
<dbReference type="RefSeq" id="WP_257785109.1">
    <property type="nucleotide sequence ID" value="NZ_CP016279.1"/>
</dbReference>
<accession>A0ABS4LJU6</accession>
<gene>
    <name evidence="2" type="ORF">J2Z21_000587</name>
</gene>
<evidence type="ECO:0000313" key="3">
    <source>
        <dbReference type="Proteomes" id="UP001519309"/>
    </source>
</evidence>
<evidence type="ECO:0000256" key="1">
    <source>
        <dbReference type="SAM" id="MobiDB-lite"/>
    </source>
</evidence>
<keyword evidence="3" id="KW-1185">Reference proteome</keyword>
<evidence type="ECO:0000313" key="2">
    <source>
        <dbReference type="EMBL" id="MBP2047665.1"/>
    </source>
</evidence>
<feature type="region of interest" description="Disordered" evidence="1">
    <location>
        <begin position="1"/>
        <end position="41"/>
    </location>
</feature>
<dbReference type="EMBL" id="JAGGLP010000001">
    <property type="protein sequence ID" value="MBP2047665.1"/>
    <property type="molecule type" value="Genomic_DNA"/>
</dbReference>
<proteinExistence type="predicted"/>
<name>A0ABS4LJU6_9ACTN</name>